<dbReference type="Proteomes" id="UP000672032">
    <property type="component" value="Chromosome 9"/>
</dbReference>
<keyword evidence="9 15" id="KW-0963">Cytoplasm</keyword>
<dbReference type="UniPathway" id="UPA00070"/>
<dbReference type="OrthoDB" id="14784at2759"/>
<dbReference type="GO" id="GO:1990663">
    <property type="term" value="F:dihydroorotate dehydrogenase (fumarate) activity"/>
    <property type="evidence" value="ECO:0007669"/>
    <property type="project" value="UniProtKB-EC"/>
</dbReference>
<evidence type="ECO:0000256" key="10">
    <source>
        <dbReference type="ARBA" id="ARBA00022630"/>
    </source>
</evidence>
<accession>A0A8A3PS44</accession>
<comment type="pathway">
    <text evidence="4 15">Pyrimidine metabolism; UMP biosynthesis via de novo pathway.</text>
</comment>
<dbReference type="InterPro" id="IPR012135">
    <property type="entry name" value="Dihydroorotate_DH_1_2"/>
</dbReference>
<protein>
    <recommendedName>
        <fullName evidence="8 15">Dihydroorotate dehydrogenase (fumarate)</fullName>
        <ecNumber evidence="7 15">1.3.98.1</ecNumber>
    </recommendedName>
    <alternativeName>
        <fullName evidence="14 15">Dihydroorotate oxidase</fullName>
    </alternativeName>
</protein>
<evidence type="ECO:0000313" key="17">
    <source>
        <dbReference type="EMBL" id="QSZ37843.1"/>
    </source>
</evidence>
<dbReference type="CDD" id="cd04741">
    <property type="entry name" value="DHOD_1A_like"/>
    <property type="match status" value="1"/>
</dbReference>
<evidence type="ECO:0000256" key="6">
    <source>
        <dbReference type="ARBA" id="ARBA00011738"/>
    </source>
</evidence>
<dbReference type="PANTHER" id="PTHR48109:SF1">
    <property type="entry name" value="DIHYDROOROTATE DEHYDROGENASE (FUMARATE)"/>
    <property type="match status" value="1"/>
</dbReference>
<dbReference type="GO" id="GO:0006207">
    <property type="term" value="P:'de novo' pyrimidine nucleobase biosynthetic process"/>
    <property type="evidence" value="ECO:0007669"/>
    <property type="project" value="TreeGrafter"/>
</dbReference>
<keyword evidence="13 15" id="KW-0560">Oxidoreductase</keyword>
<gene>
    <name evidence="17" type="ORF">DSL72_008943</name>
</gene>
<evidence type="ECO:0000256" key="15">
    <source>
        <dbReference type="RuleBase" id="RU364042"/>
    </source>
</evidence>
<evidence type="ECO:0000259" key="16">
    <source>
        <dbReference type="Pfam" id="PF01180"/>
    </source>
</evidence>
<comment type="cofactor">
    <cofactor evidence="2 15">
        <name>FMN</name>
        <dbReference type="ChEBI" id="CHEBI:58210"/>
    </cofactor>
</comment>
<sequence>MTETQVKPLFGISPPLINSACPWATTKSELLDLYSSPHTGAVTIRTSLLEPFTHDPQIHQYTFFDPKSNSTLASISQGRSEAKPGETNSLNTLGYSPISLDSYLHILLELAHDEEFQHLTPKPWIISVTGSAEEVGECCKRISGQHGKSNLKLMMEINLSCPNIAGKSPPAYDEQALTSYIKAIGSVKAGGGKQDILVGIKTPPYTHSEQFQNLISALEFGSALLGHNPISFITATNTLGSCLVVDELGNPILGSSVGGGIGGMAGDALHPIALGNVKTIRKMLDESRFESVRCTEVIGVGGVKDKASFTRMRSVGASIVGVGTALGREGVGIFEKINLG</sequence>
<organism evidence="17 18">
    <name type="scientific">Monilinia vaccinii-corymbosi</name>
    <dbReference type="NCBI Taxonomy" id="61207"/>
    <lineage>
        <taxon>Eukaryota</taxon>
        <taxon>Fungi</taxon>
        <taxon>Dikarya</taxon>
        <taxon>Ascomycota</taxon>
        <taxon>Pezizomycotina</taxon>
        <taxon>Leotiomycetes</taxon>
        <taxon>Helotiales</taxon>
        <taxon>Sclerotiniaceae</taxon>
        <taxon>Monilinia</taxon>
    </lineage>
</organism>
<evidence type="ECO:0000256" key="4">
    <source>
        <dbReference type="ARBA" id="ARBA00004725"/>
    </source>
</evidence>
<comment type="similarity">
    <text evidence="5 15">Belongs to the dihydroorotate dehydrogenase family. Type 1 subfamily.</text>
</comment>
<dbReference type="Gene3D" id="3.20.20.70">
    <property type="entry name" value="Aldolase class I"/>
    <property type="match status" value="1"/>
</dbReference>
<keyword evidence="18" id="KW-1185">Reference proteome</keyword>
<evidence type="ECO:0000256" key="5">
    <source>
        <dbReference type="ARBA" id="ARBA00008008"/>
    </source>
</evidence>
<dbReference type="Gene3D" id="2.30.26.10">
    <property type="entry name" value="Dihydroorotate Dehydrogenase A, chain A, domain 2"/>
    <property type="match status" value="1"/>
</dbReference>
<keyword evidence="12 15" id="KW-0665">Pyrimidine biosynthesis</keyword>
<dbReference type="EMBL" id="CP063413">
    <property type="protein sequence ID" value="QSZ37843.1"/>
    <property type="molecule type" value="Genomic_DNA"/>
</dbReference>
<evidence type="ECO:0000256" key="3">
    <source>
        <dbReference type="ARBA" id="ARBA00004496"/>
    </source>
</evidence>
<dbReference type="EC" id="1.3.98.1" evidence="7 15"/>
<comment type="subunit">
    <text evidence="6 15">Homodimer.</text>
</comment>
<evidence type="ECO:0000256" key="13">
    <source>
        <dbReference type="ARBA" id="ARBA00023002"/>
    </source>
</evidence>
<dbReference type="PIRSF" id="PIRSF000164">
    <property type="entry name" value="DHO_oxidase"/>
    <property type="match status" value="1"/>
</dbReference>
<comment type="subcellular location">
    <subcellularLocation>
        <location evidence="3 15">Cytoplasm</location>
    </subcellularLocation>
</comment>
<evidence type="ECO:0000256" key="1">
    <source>
        <dbReference type="ARBA" id="ARBA00001694"/>
    </source>
</evidence>
<evidence type="ECO:0000256" key="7">
    <source>
        <dbReference type="ARBA" id="ARBA00011911"/>
    </source>
</evidence>
<dbReference type="InterPro" id="IPR050074">
    <property type="entry name" value="DHO_dehydrogenase"/>
</dbReference>
<comment type="catalytic activity">
    <reaction evidence="1 15">
        <text>(S)-dihydroorotate + fumarate = orotate + succinate</text>
        <dbReference type="Rhea" id="RHEA:30059"/>
        <dbReference type="ChEBI" id="CHEBI:29806"/>
        <dbReference type="ChEBI" id="CHEBI:30031"/>
        <dbReference type="ChEBI" id="CHEBI:30839"/>
        <dbReference type="ChEBI" id="CHEBI:30864"/>
        <dbReference type="EC" id="1.3.98.1"/>
    </reaction>
</comment>
<evidence type="ECO:0000313" key="18">
    <source>
        <dbReference type="Proteomes" id="UP000672032"/>
    </source>
</evidence>
<keyword evidence="10 15" id="KW-0285">Flavoprotein</keyword>
<dbReference type="InterPro" id="IPR023359">
    <property type="entry name" value="Dihydro_DH_chainA_dom2"/>
</dbReference>
<evidence type="ECO:0000256" key="8">
    <source>
        <dbReference type="ARBA" id="ARBA00021374"/>
    </source>
</evidence>
<dbReference type="Pfam" id="PF01180">
    <property type="entry name" value="DHO_dh"/>
    <property type="match status" value="1"/>
</dbReference>
<evidence type="ECO:0000256" key="2">
    <source>
        <dbReference type="ARBA" id="ARBA00001917"/>
    </source>
</evidence>
<comment type="function">
    <text evidence="15">Catalyzes the conversion of dihydroorotate to orotate with fumarate as the electron acceptor.</text>
</comment>
<evidence type="ECO:0000256" key="11">
    <source>
        <dbReference type="ARBA" id="ARBA00022643"/>
    </source>
</evidence>
<dbReference type="InterPro" id="IPR005720">
    <property type="entry name" value="Dihydroorotate_DH_cat"/>
</dbReference>
<dbReference type="PANTHER" id="PTHR48109">
    <property type="entry name" value="DIHYDROOROTATE DEHYDROGENASE (QUINONE), MITOCHONDRIAL-RELATED"/>
    <property type="match status" value="1"/>
</dbReference>
<feature type="domain" description="Dihydroorotate dehydrogenase catalytic" evidence="16">
    <location>
        <begin position="88"/>
        <end position="338"/>
    </location>
</feature>
<evidence type="ECO:0000256" key="9">
    <source>
        <dbReference type="ARBA" id="ARBA00022490"/>
    </source>
</evidence>
<keyword evidence="11 15" id="KW-0288">FMN</keyword>
<evidence type="ECO:0000256" key="14">
    <source>
        <dbReference type="ARBA" id="ARBA00031623"/>
    </source>
</evidence>
<dbReference type="GO" id="GO:0044205">
    <property type="term" value="P:'de novo' UMP biosynthetic process"/>
    <property type="evidence" value="ECO:0007669"/>
    <property type="project" value="UniProtKB-UniPathway"/>
</dbReference>
<reference evidence="17" key="1">
    <citation type="submission" date="2020-10" db="EMBL/GenBank/DDBJ databases">
        <title>Genome Sequence of Monilinia vaccinii-corymbosi Sheds Light on Mummy Berry Disease Infection of Blueberry and Mating Type.</title>
        <authorList>
            <person name="Yow A.G."/>
            <person name="Zhang Y."/>
            <person name="Bansal K."/>
            <person name="Eacker S.M."/>
            <person name="Sullivan S."/>
            <person name="Liachko I."/>
            <person name="Cubeta M.A."/>
            <person name="Rollins J.A."/>
            <person name="Ashrafi H."/>
        </authorList>
    </citation>
    <scope>NUCLEOTIDE SEQUENCE</scope>
    <source>
        <strain evidence="17">RL-1</strain>
    </source>
</reference>
<evidence type="ECO:0000256" key="12">
    <source>
        <dbReference type="ARBA" id="ARBA00022975"/>
    </source>
</evidence>
<dbReference type="AlphaFoldDB" id="A0A8A3PS44"/>
<dbReference type="SUPFAM" id="SSF51395">
    <property type="entry name" value="FMN-linked oxidoreductases"/>
    <property type="match status" value="1"/>
</dbReference>
<dbReference type="GO" id="GO:0005737">
    <property type="term" value="C:cytoplasm"/>
    <property type="evidence" value="ECO:0007669"/>
    <property type="project" value="UniProtKB-SubCell"/>
</dbReference>
<dbReference type="InterPro" id="IPR013785">
    <property type="entry name" value="Aldolase_TIM"/>
</dbReference>
<dbReference type="InterPro" id="IPR033886">
    <property type="entry name" value="DHOD_1A"/>
</dbReference>
<proteinExistence type="inferred from homology"/>
<name>A0A8A3PS44_9HELO</name>